<dbReference type="EMBL" id="SKBQ01000081">
    <property type="protein sequence ID" value="TPX08077.1"/>
    <property type="molecule type" value="Genomic_DNA"/>
</dbReference>
<evidence type="ECO:0000256" key="5">
    <source>
        <dbReference type="ARBA" id="ARBA00023136"/>
    </source>
</evidence>
<accession>A0A507ALP1</accession>
<dbReference type="STRING" id="1093900.A0A507ALP1"/>
<feature type="transmembrane region" description="Helical" evidence="7">
    <location>
        <begin position="171"/>
        <end position="190"/>
    </location>
</feature>
<dbReference type="RefSeq" id="XP_030989788.1">
    <property type="nucleotide sequence ID" value="XM_031132878.1"/>
</dbReference>
<dbReference type="Proteomes" id="UP000319257">
    <property type="component" value="Unassembled WGS sequence"/>
</dbReference>
<feature type="transmembrane region" description="Helical" evidence="7">
    <location>
        <begin position="76"/>
        <end position="97"/>
    </location>
</feature>
<proteinExistence type="inferred from homology"/>
<evidence type="ECO:0000256" key="6">
    <source>
        <dbReference type="RuleBase" id="RU000477"/>
    </source>
</evidence>
<feature type="transmembrane region" description="Helical" evidence="7">
    <location>
        <begin position="38"/>
        <end position="56"/>
    </location>
</feature>
<dbReference type="GO" id="GO:0005886">
    <property type="term" value="C:plasma membrane"/>
    <property type="evidence" value="ECO:0007669"/>
    <property type="project" value="TreeGrafter"/>
</dbReference>
<keyword evidence="6" id="KW-0813">Transport</keyword>
<evidence type="ECO:0000313" key="9">
    <source>
        <dbReference type="Proteomes" id="UP000319257"/>
    </source>
</evidence>
<evidence type="ECO:0000313" key="8">
    <source>
        <dbReference type="EMBL" id="TPX08077.1"/>
    </source>
</evidence>
<comment type="caution">
    <text evidence="8">The sequence shown here is derived from an EMBL/GenBank/DDBJ whole genome shotgun (WGS) entry which is preliminary data.</text>
</comment>
<gene>
    <name evidence="8" type="ORF">E0L32_010277</name>
</gene>
<evidence type="ECO:0000256" key="7">
    <source>
        <dbReference type="SAM" id="Phobius"/>
    </source>
</evidence>
<name>A0A507ALP1_9PEZI</name>
<comment type="subcellular location">
    <subcellularLocation>
        <location evidence="1">Membrane</location>
        <topology evidence="1">Multi-pass membrane protein</topology>
    </subcellularLocation>
</comment>
<evidence type="ECO:0000256" key="3">
    <source>
        <dbReference type="ARBA" id="ARBA00022692"/>
    </source>
</evidence>
<organism evidence="8 9">
    <name type="scientific">Thyridium curvatum</name>
    <dbReference type="NCBI Taxonomy" id="1093900"/>
    <lineage>
        <taxon>Eukaryota</taxon>
        <taxon>Fungi</taxon>
        <taxon>Dikarya</taxon>
        <taxon>Ascomycota</taxon>
        <taxon>Pezizomycotina</taxon>
        <taxon>Sordariomycetes</taxon>
        <taxon>Sordariomycetidae</taxon>
        <taxon>Thyridiales</taxon>
        <taxon>Thyridiaceae</taxon>
        <taxon>Thyridium</taxon>
    </lineage>
</organism>
<dbReference type="PANTHER" id="PTHR19139:SF199">
    <property type="entry name" value="MIP17260P"/>
    <property type="match status" value="1"/>
</dbReference>
<evidence type="ECO:0000256" key="1">
    <source>
        <dbReference type="ARBA" id="ARBA00004141"/>
    </source>
</evidence>
<dbReference type="InterPro" id="IPR023271">
    <property type="entry name" value="Aquaporin-like"/>
</dbReference>
<dbReference type="SUPFAM" id="SSF81338">
    <property type="entry name" value="Aquaporin-like"/>
    <property type="match status" value="1"/>
</dbReference>
<keyword evidence="5 7" id="KW-0472">Membrane</keyword>
<dbReference type="GO" id="GO:0015250">
    <property type="term" value="F:water channel activity"/>
    <property type="evidence" value="ECO:0007669"/>
    <property type="project" value="TreeGrafter"/>
</dbReference>
<dbReference type="InterPro" id="IPR034294">
    <property type="entry name" value="Aquaporin_transptr"/>
</dbReference>
<comment type="similarity">
    <text evidence="2 6">Belongs to the MIP/aquaporin (TC 1.A.8) family.</text>
</comment>
<dbReference type="InParanoid" id="A0A507ALP1"/>
<feature type="transmembrane region" description="Helical" evidence="7">
    <location>
        <begin position="118"/>
        <end position="143"/>
    </location>
</feature>
<evidence type="ECO:0000256" key="2">
    <source>
        <dbReference type="ARBA" id="ARBA00006175"/>
    </source>
</evidence>
<dbReference type="AlphaFoldDB" id="A0A507ALP1"/>
<dbReference type="Gene3D" id="1.20.1080.10">
    <property type="entry name" value="Glycerol uptake facilitator protein"/>
    <property type="match status" value="2"/>
</dbReference>
<keyword evidence="4 7" id="KW-1133">Transmembrane helix</keyword>
<reference evidence="8 9" key="1">
    <citation type="submission" date="2019-06" db="EMBL/GenBank/DDBJ databases">
        <title>Draft genome sequence of the filamentous fungus Phialemoniopsis curvata isolated from diesel fuel.</title>
        <authorList>
            <person name="Varaljay V.A."/>
            <person name="Lyon W.J."/>
            <person name="Crouch A.L."/>
            <person name="Drake C.E."/>
            <person name="Hollomon J.M."/>
            <person name="Nadeau L.J."/>
            <person name="Nunn H.S."/>
            <person name="Stevenson B.S."/>
            <person name="Bojanowski C.L."/>
            <person name="Crookes-Goodson W.J."/>
        </authorList>
    </citation>
    <scope>NUCLEOTIDE SEQUENCE [LARGE SCALE GENOMIC DNA]</scope>
    <source>
        <strain evidence="8 9">D216</strain>
    </source>
</reference>
<protein>
    <recommendedName>
        <fullName evidence="10">Aquaporin</fullName>
    </recommendedName>
</protein>
<dbReference type="GeneID" id="41977724"/>
<dbReference type="Pfam" id="PF00230">
    <property type="entry name" value="MIP"/>
    <property type="match status" value="1"/>
</dbReference>
<evidence type="ECO:0000256" key="4">
    <source>
        <dbReference type="ARBA" id="ARBA00022989"/>
    </source>
</evidence>
<dbReference type="PANTHER" id="PTHR19139">
    <property type="entry name" value="AQUAPORIN TRANSPORTER"/>
    <property type="match status" value="1"/>
</dbReference>
<dbReference type="InterPro" id="IPR000425">
    <property type="entry name" value="MIP"/>
</dbReference>
<dbReference type="PRINTS" id="PR00783">
    <property type="entry name" value="MINTRINSICP"/>
</dbReference>
<sequence length="235" mass="24926">MPRNTWWSRRRNVFQQNAPVADGVHAHAAPPNKKKQHAVAGLSEFVGTLLFLFFAYGGTNVAMESPGEVTDPVPRLLYISLAFGISLLVNVWAFFRIGGGMFNPAVALGMWIIGAIDIVRLLIVVLAEITGSVAAAALVGGLIPGPYTGGSLNPARSFGPSIVVGFVPYHWIYWVGPVIGTLLATALYTLTKALDARRQTGDVDDPALPVVHKAEPPTGPAVDIEAQHTAHTSAA</sequence>
<keyword evidence="9" id="KW-1185">Reference proteome</keyword>
<evidence type="ECO:0008006" key="10">
    <source>
        <dbReference type="Google" id="ProtNLM"/>
    </source>
</evidence>
<dbReference type="OrthoDB" id="3222at2759"/>
<keyword evidence="3 6" id="KW-0812">Transmembrane</keyword>